<name>X0VXW6_9ZZZZ</name>
<gene>
    <name evidence="1" type="ORF">S01H1_53328</name>
</gene>
<protein>
    <recommendedName>
        <fullName evidence="2">DNA (cytosine-5-)-methyltransferase</fullName>
    </recommendedName>
</protein>
<evidence type="ECO:0000313" key="1">
    <source>
        <dbReference type="EMBL" id="GAG23294.1"/>
    </source>
</evidence>
<sequence length="174" mass="20343">WSRPYVRAGYSVINVTLPEYDVCLYRPPKKVYGILAAPPCTEFSLMKQLCKDGNYTYNFKAGLEIVSACMRIILLTQPKWWVIENPKGHLSKWLGSPTFVFEPWYYGDNYKKSTYLWGSFNLPQRTVFFKPLFLKSFVEARRTIYLKKYSNLTQQERSSITPPGFAKAFFEANK</sequence>
<comment type="caution">
    <text evidence="1">The sequence shown here is derived from an EMBL/GenBank/DDBJ whole genome shotgun (WGS) entry which is preliminary data.</text>
</comment>
<dbReference type="EMBL" id="BARS01034529">
    <property type="protein sequence ID" value="GAG23294.1"/>
    <property type="molecule type" value="Genomic_DNA"/>
</dbReference>
<accession>X0VXW6</accession>
<feature type="non-terminal residue" evidence="1">
    <location>
        <position position="1"/>
    </location>
</feature>
<evidence type="ECO:0008006" key="2">
    <source>
        <dbReference type="Google" id="ProtNLM"/>
    </source>
</evidence>
<dbReference type="InterPro" id="IPR029063">
    <property type="entry name" value="SAM-dependent_MTases_sf"/>
</dbReference>
<dbReference type="Gene3D" id="3.40.50.150">
    <property type="entry name" value="Vaccinia Virus protein VP39"/>
    <property type="match status" value="1"/>
</dbReference>
<reference evidence="1" key="1">
    <citation type="journal article" date="2014" name="Front. Microbiol.">
        <title>High frequency of phylogenetically diverse reductive dehalogenase-homologous genes in deep subseafloor sedimentary metagenomes.</title>
        <authorList>
            <person name="Kawai M."/>
            <person name="Futagami T."/>
            <person name="Toyoda A."/>
            <person name="Takaki Y."/>
            <person name="Nishi S."/>
            <person name="Hori S."/>
            <person name="Arai W."/>
            <person name="Tsubouchi T."/>
            <person name="Morono Y."/>
            <person name="Uchiyama I."/>
            <person name="Ito T."/>
            <person name="Fujiyama A."/>
            <person name="Inagaki F."/>
            <person name="Takami H."/>
        </authorList>
    </citation>
    <scope>NUCLEOTIDE SEQUENCE</scope>
    <source>
        <strain evidence="1">Expedition CK06-06</strain>
    </source>
</reference>
<dbReference type="SUPFAM" id="SSF53335">
    <property type="entry name" value="S-adenosyl-L-methionine-dependent methyltransferases"/>
    <property type="match status" value="1"/>
</dbReference>
<organism evidence="1">
    <name type="scientific">marine sediment metagenome</name>
    <dbReference type="NCBI Taxonomy" id="412755"/>
    <lineage>
        <taxon>unclassified sequences</taxon>
        <taxon>metagenomes</taxon>
        <taxon>ecological metagenomes</taxon>
    </lineage>
</organism>
<proteinExistence type="predicted"/>
<dbReference type="AlphaFoldDB" id="X0VXW6"/>